<organism evidence="2 3">
    <name type="scientific">Mycobacterium ulcerans str. Harvey</name>
    <dbReference type="NCBI Taxonomy" id="1299332"/>
    <lineage>
        <taxon>Bacteria</taxon>
        <taxon>Bacillati</taxon>
        <taxon>Actinomycetota</taxon>
        <taxon>Actinomycetes</taxon>
        <taxon>Mycobacteriales</taxon>
        <taxon>Mycobacteriaceae</taxon>
        <taxon>Mycobacterium</taxon>
        <taxon>Mycobacterium ulcerans group</taxon>
    </lineage>
</organism>
<dbReference type="InterPro" id="IPR032026">
    <property type="entry name" value="Ad_Cy_reg"/>
</dbReference>
<evidence type="ECO:0000313" key="2">
    <source>
        <dbReference type="EMBL" id="EUA85464.1"/>
    </source>
</evidence>
<feature type="domain" description="Adenylate cyclase regulatory" evidence="1">
    <location>
        <begin position="5"/>
        <end position="154"/>
    </location>
</feature>
<dbReference type="Pfam" id="PF16701">
    <property type="entry name" value="Ad_Cy_reg"/>
    <property type="match status" value="1"/>
</dbReference>
<sequence>MAADVDIEASGLLDGLEGTARQDRAELIAWLLERGFSFEHIQASAAAPVMLPAYRVLGDDGTLVSAREICAATGIELDVLQRLQRAVSLPRIDDPDEAVLPRADAEAVRHAKVFLDIGYDLEDAVAVMRVLVESLGHAAAMMREAALKTLLRPGPPRSSWPRRPSSWPRQRFRCCLR</sequence>
<dbReference type="EMBL" id="JAOL01000190">
    <property type="protein sequence ID" value="EUA85464.1"/>
    <property type="molecule type" value="Genomic_DNA"/>
</dbReference>
<dbReference type="GO" id="GO:0004016">
    <property type="term" value="F:adenylate cyclase activity"/>
    <property type="evidence" value="ECO:0007669"/>
    <property type="project" value="UniProtKB-EC"/>
</dbReference>
<keyword evidence="3" id="KW-1185">Reference proteome</keyword>
<accession>A0ABN0QLJ0</accession>
<dbReference type="Proteomes" id="UP000020681">
    <property type="component" value="Unassembled WGS sequence"/>
</dbReference>
<proteinExistence type="predicted"/>
<comment type="caution">
    <text evidence="2">The sequence shown here is derived from an EMBL/GenBank/DDBJ whole genome shotgun (WGS) entry which is preliminary data.</text>
</comment>
<evidence type="ECO:0000313" key="3">
    <source>
        <dbReference type="Proteomes" id="UP000020681"/>
    </source>
</evidence>
<reference evidence="2 3" key="1">
    <citation type="submission" date="2014-01" db="EMBL/GenBank/DDBJ databases">
        <authorList>
            <person name="Dobos K."/>
            <person name="Lenaerts A."/>
            <person name="Ordway D."/>
            <person name="DeGroote M.A."/>
            <person name="Parker T."/>
            <person name="Sizemore C."/>
            <person name="Tallon L.J."/>
            <person name="Sadzewicz L.K."/>
            <person name="Sengamalay N."/>
            <person name="Fraser C.M."/>
            <person name="Hine E."/>
            <person name="Shefchek K.A."/>
            <person name="Das S.P."/>
            <person name="Tettelin H."/>
        </authorList>
    </citation>
    <scope>NUCLEOTIDE SEQUENCE [LARGE SCALE GENOMIC DNA]</scope>
    <source>
        <strain evidence="2 3">Harvey</strain>
    </source>
</reference>
<keyword evidence="2" id="KW-0456">Lyase</keyword>
<evidence type="ECO:0000259" key="1">
    <source>
        <dbReference type="Pfam" id="PF16701"/>
    </source>
</evidence>
<dbReference type="EC" id="4.6.1.1" evidence="2"/>
<name>A0ABN0QLJ0_MYCUL</name>
<gene>
    <name evidence="2" type="ORF">I551_8002</name>
</gene>
<protein>
    <submittedName>
        <fullName evidence="2">PH-sensitive adenylate cyclase domain protein</fullName>
        <ecNumber evidence="2">4.6.1.1</ecNumber>
    </submittedName>
</protein>